<keyword evidence="4" id="KW-1185">Reference proteome</keyword>
<dbReference type="Proteomes" id="UP000585474">
    <property type="component" value="Unassembled WGS sequence"/>
</dbReference>
<evidence type="ECO:0000313" key="4">
    <source>
        <dbReference type="Proteomes" id="UP000585474"/>
    </source>
</evidence>
<feature type="compositionally biased region" description="Basic and acidic residues" evidence="1">
    <location>
        <begin position="308"/>
        <end position="328"/>
    </location>
</feature>
<dbReference type="AlphaFoldDB" id="A0A7J0DNE6"/>
<accession>A0A7J0DNE6</accession>
<feature type="compositionally biased region" description="Acidic residues" evidence="1">
    <location>
        <begin position="287"/>
        <end position="307"/>
    </location>
</feature>
<sequence length="402" mass="46226">MDDLGWTLMTTLRDNVYPDLVAHFYANAKRGYNSETIKSYVKGVKIELNRNMLRNILGIGLGGEKQRKDVKRVEQLKVLYGWDVSANVQPRANVLSLEIRLVHHFICTILISKVGKYEHISDRELFFLWSYMTNTRIDLVLFLLDQMHKATIKKISLPYGMLLTKIFRYFKVDLSDELVRVPKAVSDEYNEKTLKRMGYKLKGNQWTLKMSKKMEEGSSSKGKKPLESEVPEVGIFETEMEGFMAQMGESMQILNTKIDNMAFRLLFVEKKLRNLTKEVRKEKIPMEESESESEEEEEDDENDEDGEDGQKAEQEQEQEKKKEKKMDQGEDENDSTPKTESEASPAPIHRTSQRINRPSKFKNTVETALELSPSPSHTPSPITPVHDSSPKSTAPRTSPPLI</sequence>
<comment type="caution">
    <text evidence="3">The sequence shown here is derived from an EMBL/GenBank/DDBJ whole genome shotgun (WGS) entry which is preliminary data.</text>
</comment>
<feature type="domain" description="Putative plant transposon protein" evidence="2">
    <location>
        <begin position="4"/>
        <end position="173"/>
    </location>
</feature>
<organism evidence="3 4">
    <name type="scientific">Actinidia rufa</name>
    <dbReference type="NCBI Taxonomy" id="165716"/>
    <lineage>
        <taxon>Eukaryota</taxon>
        <taxon>Viridiplantae</taxon>
        <taxon>Streptophyta</taxon>
        <taxon>Embryophyta</taxon>
        <taxon>Tracheophyta</taxon>
        <taxon>Spermatophyta</taxon>
        <taxon>Magnoliopsida</taxon>
        <taxon>eudicotyledons</taxon>
        <taxon>Gunneridae</taxon>
        <taxon>Pentapetalae</taxon>
        <taxon>asterids</taxon>
        <taxon>Ericales</taxon>
        <taxon>Actinidiaceae</taxon>
        <taxon>Actinidia</taxon>
    </lineage>
</organism>
<dbReference type="Pfam" id="PF20167">
    <property type="entry name" value="Transposase_32"/>
    <property type="match status" value="1"/>
</dbReference>
<dbReference type="InterPro" id="IPR046796">
    <property type="entry name" value="Transposase_32_dom"/>
</dbReference>
<gene>
    <name evidence="3" type="ORF">Acr_00g0060540</name>
</gene>
<name>A0A7J0DNE6_9ERIC</name>
<evidence type="ECO:0000256" key="1">
    <source>
        <dbReference type="SAM" id="MobiDB-lite"/>
    </source>
</evidence>
<reference evidence="4" key="1">
    <citation type="submission" date="2019-07" db="EMBL/GenBank/DDBJ databases">
        <title>De Novo Assembly of kiwifruit Actinidia rufa.</title>
        <authorList>
            <person name="Sugita-Konishi S."/>
            <person name="Sato K."/>
            <person name="Mori E."/>
            <person name="Abe Y."/>
            <person name="Kisaki G."/>
            <person name="Hamano K."/>
            <person name="Suezawa K."/>
            <person name="Otani M."/>
            <person name="Fukuda T."/>
            <person name="Manabe T."/>
            <person name="Gomi K."/>
            <person name="Tabuchi M."/>
            <person name="Akimitsu K."/>
            <person name="Kataoka I."/>
        </authorList>
    </citation>
    <scope>NUCLEOTIDE SEQUENCE [LARGE SCALE GENOMIC DNA]</scope>
    <source>
        <strain evidence="4">cv. Fuchu</strain>
    </source>
</reference>
<feature type="region of interest" description="Disordered" evidence="1">
    <location>
        <begin position="212"/>
        <end position="231"/>
    </location>
</feature>
<evidence type="ECO:0000259" key="2">
    <source>
        <dbReference type="Pfam" id="PF20167"/>
    </source>
</evidence>
<dbReference type="OrthoDB" id="848707at2759"/>
<protein>
    <recommendedName>
        <fullName evidence="2">Putative plant transposon protein domain-containing protein</fullName>
    </recommendedName>
</protein>
<dbReference type="EMBL" id="BJWL01000319">
    <property type="protein sequence ID" value="GFS38964.1"/>
    <property type="molecule type" value="Genomic_DNA"/>
</dbReference>
<feature type="compositionally biased region" description="Polar residues" evidence="1">
    <location>
        <begin position="353"/>
        <end position="366"/>
    </location>
</feature>
<proteinExistence type="predicted"/>
<feature type="region of interest" description="Disordered" evidence="1">
    <location>
        <begin position="281"/>
        <end position="402"/>
    </location>
</feature>
<evidence type="ECO:0000313" key="3">
    <source>
        <dbReference type="EMBL" id="GFS38964.1"/>
    </source>
</evidence>